<reference evidence="2 4" key="2">
    <citation type="journal article" date="2014" name="BMC Genomics">
        <title>An improved genome release (version Mt4.0) for the model legume Medicago truncatula.</title>
        <authorList>
            <person name="Tang H."/>
            <person name="Krishnakumar V."/>
            <person name="Bidwell S."/>
            <person name="Rosen B."/>
            <person name="Chan A."/>
            <person name="Zhou S."/>
            <person name="Gentzbittel L."/>
            <person name="Childs K.L."/>
            <person name="Yandell M."/>
            <person name="Gundlach H."/>
            <person name="Mayer K.F."/>
            <person name="Schwartz D.C."/>
            <person name="Town C.D."/>
        </authorList>
    </citation>
    <scope>GENOME REANNOTATION</scope>
    <source>
        <strain evidence="3 4">cv. Jemalong A17</strain>
    </source>
</reference>
<name>G7KML8_MEDTR</name>
<evidence type="ECO:0000313" key="2">
    <source>
        <dbReference type="EMBL" id="AES76631.1"/>
    </source>
</evidence>
<keyword evidence="1" id="KW-0472">Membrane</keyword>
<organism evidence="2 4">
    <name type="scientific">Medicago truncatula</name>
    <name type="common">Barrel medic</name>
    <name type="synonym">Medicago tribuloides</name>
    <dbReference type="NCBI Taxonomy" id="3880"/>
    <lineage>
        <taxon>Eukaryota</taxon>
        <taxon>Viridiplantae</taxon>
        <taxon>Streptophyta</taxon>
        <taxon>Embryophyta</taxon>
        <taxon>Tracheophyta</taxon>
        <taxon>Spermatophyta</taxon>
        <taxon>Magnoliopsida</taxon>
        <taxon>eudicotyledons</taxon>
        <taxon>Gunneridae</taxon>
        <taxon>Pentapetalae</taxon>
        <taxon>rosids</taxon>
        <taxon>fabids</taxon>
        <taxon>Fabales</taxon>
        <taxon>Fabaceae</taxon>
        <taxon>Papilionoideae</taxon>
        <taxon>50 kb inversion clade</taxon>
        <taxon>NPAAA clade</taxon>
        <taxon>Hologalegina</taxon>
        <taxon>IRL clade</taxon>
        <taxon>Trifolieae</taxon>
        <taxon>Medicago</taxon>
    </lineage>
</organism>
<dbReference type="EMBL" id="CM001222">
    <property type="protein sequence ID" value="AES76631.1"/>
    <property type="molecule type" value="Genomic_DNA"/>
</dbReference>
<evidence type="ECO:0000256" key="1">
    <source>
        <dbReference type="SAM" id="Phobius"/>
    </source>
</evidence>
<dbReference type="EnsemblPlants" id="AES76631">
    <property type="protein sequence ID" value="AES76631"/>
    <property type="gene ID" value="MTR_6g082560"/>
</dbReference>
<feature type="transmembrane region" description="Helical" evidence="1">
    <location>
        <begin position="12"/>
        <end position="31"/>
    </location>
</feature>
<evidence type="ECO:0000313" key="4">
    <source>
        <dbReference type="Proteomes" id="UP000002051"/>
    </source>
</evidence>
<keyword evidence="4" id="KW-1185">Reference proteome</keyword>
<proteinExistence type="predicted"/>
<sequence length="73" mass="8725">MIDTVPRICYELATISLYLITDFLVVVVSVIRSYFSFVNLLYIENNNVLGDVMLVLRKMYRKFDKKYLKRIPR</sequence>
<keyword evidence="1 2" id="KW-0812">Transmembrane</keyword>
<keyword evidence="1" id="KW-1133">Transmembrane helix</keyword>
<reference evidence="2 4" key="1">
    <citation type="journal article" date="2011" name="Nature">
        <title>The Medicago genome provides insight into the evolution of rhizobial symbioses.</title>
        <authorList>
            <person name="Young N.D."/>
            <person name="Debelle F."/>
            <person name="Oldroyd G.E."/>
            <person name="Geurts R."/>
            <person name="Cannon S.B."/>
            <person name="Udvardi M.K."/>
            <person name="Benedito V.A."/>
            <person name="Mayer K.F."/>
            <person name="Gouzy J."/>
            <person name="Schoof H."/>
            <person name="Van de Peer Y."/>
            <person name="Proost S."/>
            <person name="Cook D.R."/>
            <person name="Meyers B.C."/>
            <person name="Spannagl M."/>
            <person name="Cheung F."/>
            <person name="De Mita S."/>
            <person name="Krishnakumar V."/>
            <person name="Gundlach H."/>
            <person name="Zhou S."/>
            <person name="Mudge J."/>
            <person name="Bharti A.K."/>
            <person name="Murray J.D."/>
            <person name="Naoumkina M.A."/>
            <person name="Rosen B."/>
            <person name="Silverstein K.A."/>
            <person name="Tang H."/>
            <person name="Rombauts S."/>
            <person name="Zhao P.X."/>
            <person name="Zhou P."/>
            <person name="Barbe V."/>
            <person name="Bardou P."/>
            <person name="Bechner M."/>
            <person name="Bellec A."/>
            <person name="Berger A."/>
            <person name="Berges H."/>
            <person name="Bidwell S."/>
            <person name="Bisseling T."/>
            <person name="Choisne N."/>
            <person name="Couloux A."/>
            <person name="Denny R."/>
            <person name="Deshpande S."/>
            <person name="Dai X."/>
            <person name="Doyle J.J."/>
            <person name="Dudez A.M."/>
            <person name="Farmer A.D."/>
            <person name="Fouteau S."/>
            <person name="Franken C."/>
            <person name="Gibelin C."/>
            <person name="Gish J."/>
            <person name="Goldstein S."/>
            <person name="Gonzalez A.J."/>
            <person name="Green P.J."/>
            <person name="Hallab A."/>
            <person name="Hartog M."/>
            <person name="Hua A."/>
            <person name="Humphray S.J."/>
            <person name="Jeong D.H."/>
            <person name="Jing Y."/>
            <person name="Jocker A."/>
            <person name="Kenton S.M."/>
            <person name="Kim D.J."/>
            <person name="Klee K."/>
            <person name="Lai H."/>
            <person name="Lang C."/>
            <person name="Lin S."/>
            <person name="Macmil S.L."/>
            <person name="Magdelenat G."/>
            <person name="Matthews L."/>
            <person name="McCorrison J."/>
            <person name="Monaghan E.L."/>
            <person name="Mun J.H."/>
            <person name="Najar F.Z."/>
            <person name="Nicholson C."/>
            <person name="Noirot C."/>
            <person name="O'Bleness M."/>
            <person name="Paule C.R."/>
            <person name="Poulain J."/>
            <person name="Prion F."/>
            <person name="Qin B."/>
            <person name="Qu C."/>
            <person name="Retzel E.F."/>
            <person name="Riddle C."/>
            <person name="Sallet E."/>
            <person name="Samain S."/>
            <person name="Samson N."/>
            <person name="Sanders I."/>
            <person name="Saurat O."/>
            <person name="Scarpelli C."/>
            <person name="Schiex T."/>
            <person name="Segurens B."/>
            <person name="Severin A.J."/>
            <person name="Sherrier D.J."/>
            <person name="Shi R."/>
            <person name="Sims S."/>
            <person name="Singer S.R."/>
            <person name="Sinharoy S."/>
            <person name="Sterck L."/>
            <person name="Viollet A."/>
            <person name="Wang B.B."/>
            <person name="Wang K."/>
            <person name="Wang M."/>
            <person name="Wang X."/>
            <person name="Warfsmann J."/>
            <person name="Weissenbach J."/>
            <person name="White D.D."/>
            <person name="White J.D."/>
            <person name="Wiley G.B."/>
            <person name="Wincker P."/>
            <person name="Xing Y."/>
            <person name="Yang L."/>
            <person name="Yao Z."/>
            <person name="Ying F."/>
            <person name="Zhai J."/>
            <person name="Zhou L."/>
            <person name="Zuber A."/>
            <person name="Denarie J."/>
            <person name="Dixon R.A."/>
            <person name="May G.D."/>
            <person name="Schwartz D.C."/>
            <person name="Rogers J."/>
            <person name="Quetier F."/>
            <person name="Town C.D."/>
            <person name="Roe B.A."/>
        </authorList>
    </citation>
    <scope>NUCLEOTIDE SEQUENCE [LARGE SCALE GENOMIC DNA]</scope>
    <source>
        <strain evidence="2">A17</strain>
        <strain evidence="3 4">cv. Jemalong A17</strain>
    </source>
</reference>
<accession>G7KML8</accession>
<evidence type="ECO:0000313" key="3">
    <source>
        <dbReference type="EnsemblPlants" id="AES76631"/>
    </source>
</evidence>
<protein>
    <submittedName>
        <fullName evidence="2">Transmembrane protein, putative</fullName>
    </submittedName>
</protein>
<reference evidence="3" key="3">
    <citation type="submission" date="2015-04" db="UniProtKB">
        <authorList>
            <consortium name="EnsemblPlants"/>
        </authorList>
    </citation>
    <scope>IDENTIFICATION</scope>
    <source>
        <strain evidence="3">cv. Jemalong A17</strain>
    </source>
</reference>
<dbReference type="HOGENOM" id="CLU_2708580_0_0_1"/>
<gene>
    <name evidence="2" type="ordered locus">MTR_6g082560</name>
</gene>
<dbReference type="PaxDb" id="3880-AES76631"/>
<dbReference type="AlphaFoldDB" id="G7KML8"/>
<dbReference type="Proteomes" id="UP000002051">
    <property type="component" value="Chromosome 6"/>
</dbReference>